<dbReference type="Proteomes" id="UP000288127">
    <property type="component" value="Unassembled WGS sequence"/>
</dbReference>
<dbReference type="RefSeq" id="WP_126758755.1">
    <property type="nucleotide sequence ID" value="NZ_CP085233.1"/>
</dbReference>
<evidence type="ECO:0000256" key="2">
    <source>
        <dbReference type="SAM" id="Phobius"/>
    </source>
</evidence>
<evidence type="ECO:0000256" key="1">
    <source>
        <dbReference type="SAM" id="MobiDB-lite"/>
    </source>
</evidence>
<dbReference type="EMBL" id="PIPZ01000001">
    <property type="protein sequence ID" value="RUO61125.1"/>
    <property type="molecule type" value="Genomic_DNA"/>
</dbReference>
<evidence type="ECO:0000313" key="4">
    <source>
        <dbReference type="Proteomes" id="UP000288127"/>
    </source>
</evidence>
<feature type="compositionally biased region" description="Basic and acidic residues" evidence="1">
    <location>
        <begin position="104"/>
        <end position="113"/>
    </location>
</feature>
<name>A0A432YJU9_9GAMM</name>
<sequence>MLIYIRQWQNKIKPQPGANPFIVVLSWLLFGLLLVVGLSLGLLMLLFGWILLLPLMWRKRREMKQMWQFTKATRQAQQQARRHYQQQREQQQNRQDSSVIEGEYQVKDSDERR</sequence>
<gene>
    <name evidence="3" type="ORF">CWI76_02330</name>
</gene>
<dbReference type="AlphaFoldDB" id="A0A432YJU9"/>
<evidence type="ECO:0000313" key="3">
    <source>
        <dbReference type="EMBL" id="RUO61125.1"/>
    </source>
</evidence>
<keyword evidence="2" id="KW-1133">Transmembrane helix</keyword>
<feature type="transmembrane region" description="Helical" evidence="2">
    <location>
        <begin position="24"/>
        <end position="57"/>
    </location>
</feature>
<organism evidence="3 4">
    <name type="scientific">Pseudidiomarina marina</name>
    <dbReference type="NCBI Taxonomy" id="502366"/>
    <lineage>
        <taxon>Bacteria</taxon>
        <taxon>Pseudomonadati</taxon>
        <taxon>Pseudomonadota</taxon>
        <taxon>Gammaproteobacteria</taxon>
        <taxon>Alteromonadales</taxon>
        <taxon>Idiomarinaceae</taxon>
        <taxon>Pseudidiomarina</taxon>
    </lineage>
</organism>
<feature type="region of interest" description="Disordered" evidence="1">
    <location>
        <begin position="78"/>
        <end position="113"/>
    </location>
</feature>
<reference evidence="4" key="1">
    <citation type="journal article" date="2018" name="Front. Microbiol.">
        <title>Genome-Based Analysis Reveals the Taxonomy and Diversity of the Family Idiomarinaceae.</title>
        <authorList>
            <person name="Liu Y."/>
            <person name="Lai Q."/>
            <person name="Shao Z."/>
        </authorList>
    </citation>
    <scope>NUCLEOTIDE SEQUENCE [LARGE SCALE GENOMIC DNA]</scope>
    <source>
        <strain evidence="4">PIM1</strain>
    </source>
</reference>
<keyword evidence="4" id="KW-1185">Reference proteome</keyword>
<comment type="caution">
    <text evidence="3">The sequence shown here is derived from an EMBL/GenBank/DDBJ whole genome shotgun (WGS) entry which is preliminary data.</text>
</comment>
<protein>
    <submittedName>
        <fullName evidence="3">Uncharacterized protein</fullName>
    </submittedName>
</protein>
<proteinExistence type="predicted"/>
<keyword evidence="2" id="KW-0472">Membrane</keyword>
<keyword evidence="2" id="KW-0812">Transmembrane</keyword>
<accession>A0A432YJU9</accession>